<feature type="domain" description="Band 7" evidence="8">
    <location>
        <begin position="20"/>
        <end position="186"/>
    </location>
</feature>
<dbReference type="OrthoDB" id="9812991at2"/>
<dbReference type="PANTHER" id="PTHR42911">
    <property type="entry name" value="MODULATOR OF FTSH PROTEASE HFLC"/>
    <property type="match status" value="1"/>
</dbReference>
<feature type="compositionally biased region" description="Low complexity" evidence="6">
    <location>
        <begin position="349"/>
        <end position="363"/>
    </location>
</feature>
<evidence type="ECO:0000256" key="3">
    <source>
        <dbReference type="ARBA" id="ARBA00022692"/>
    </source>
</evidence>
<evidence type="ECO:0000256" key="4">
    <source>
        <dbReference type="ARBA" id="ARBA00022989"/>
    </source>
</evidence>
<keyword evidence="9" id="KW-0378">Hydrolase</keyword>
<comment type="subcellular location">
    <subcellularLocation>
        <location evidence="1">Membrane</location>
        <topology evidence="1">Single-pass membrane protein</topology>
    </subcellularLocation>
</comment>
<dbReference type="InterPro" id="IPR001107">
    <property type="entry name" value="Band_7"/>
</dbReference>
<dbReference type="Proteomes" id="UP000184932">
    <property type="component" value="Unassembled WGS sequence"/>
</dbReference>
<dbReference type="PANTHER" id="PTHR42911:SF1">
    <property type="entry name" value="MODULATOR OF FTSH PROTEASE HFLC"/>
    <property type="match status" value="1"/>
</dbReference>
<sequence length="394" mass="42910">MNRASYLIPVVAIVLAALLSSIYIVDEREKVLVLRFGQIKQERTDPGWYLKVPLLDDVVSYEDRILSIETPLIEVTPADDRRLVVDAFVLWRIVDLVQFRQALGAGDERAAQIQLNDILDGQIRAVLGSDGVTSNTILSPERTALMDQIEDRANDRASALGIEVVDVRLRQTNLPEQNFDATLQRMIAEREREAIDERARGQEAAQRVRASADRTYEEILAEARRDARIIQGQADAERNSIFAEAYGQDQEFFEFYRSLTAYENALKGSNSSMVMSPDSEFFNYLRSDGSAAGVAPAPVDEAAAAAAREANAAAIRAAEESAAETASEAEAVTEAMPEPVDMPDEEATPEAAPEVPTEPAGETDASTDAPVPAELAPSDEEAPAEEAPAESTGN</sequence>
<feature type="region of interest" description="Disordered" evidence="6">
    <location>
        <begin position="316"/>
        <end position="394"/>
    </location>
</feature>
<dbReference type="GO" id="GO:0006508">
    <property type="term" value="P:proteolysis"/>
    <property type="evidence" value="ECO:0007669"/>
    <property type="project" value="UniProtKB-KW"/>
</dbReference>
<keyword evidence="5 7" id="KW-0472">Membrane</keyword>
<proteinExistence type="inferred from homology"/>
<dbReference type="CDD" id="cd03405">
    <property type="entry name" value="SPFH_HflC"/>
    <property type="match status" value="1"/>
</dbReference>
<dbReference type="AlphaFoldDB" id="A0A1N6G7P2"/>
<protein>
    <submittedName>
        <fullName evidence="9">Protease FtsH subunit HflC</fullName>
    </submittedName>
</protein>
<dbReference type="GO" id="GO:0008233">
    <property type="term" value="F:peptidase activity"/>
    <property type="evidence" value="ECO:0007669"/>
    <property type="project" value="UniProtKB-KW"/>
</dbReference>
<keyword evidence="3 7" id="KW-0812">Transmembrane</keyword>
<feature type="compositionally biased region" description="Low complexity" evidence="6">
    <location>
        <begin position="323"/>
        <end position="335"/>
    </location>
</feature>
<comment type="similarity">
    <text evidence="2">Belongs to the band 7/mec-2 family. HflC subfamily.</text>
</comment>
<dbReference type="RefSeq" id="WP_084193005.1">
    <property type="nucleotide sequence ID" value="NZ_FSRL01000001.1"/>
</dbReference>
<evidence type="ECO:0000256" key="2">
    <source>
        <dbReference type="ARBA" id="ARBA00007862"/>
    </source>
</evidence>
<feature type="compositionally biased region" description="Acidic residues" evidence="6">
    <location>
        <begin position="377"/>
        <end position="388"/>
    </location>
</feature>
<dbReference type="NCBIfam" id="TIGR01932">
    <property type="entry name" value="hflC"/>
    <property type="match status" value="1"/>
</dbReference>
<evidence type="ECO:0000256" key="6">
    <source>
        <dbReference type="SAM" id="MobiDB-lite"/>
    </source>
</evidence>
<dbReference type="Gene3D" id="3.30.479.30">
    <property type="entry name" value="Band 7 domain"/>
    <property type="match status" value="1"/>
</dbReference>
<dbReference type="Pfam" id="PF01145">
    <property type="entry name" value="Band_7"/>
    <property type="match status" value="1"/>
</dbReference>
<organism evidence="9 10">
    <name type="scientific">Vannielia litorea</name>
    <dbReference type="NCBI Taxonomy" id="1217970"/>
    <lineage>
        <taxon>Bacteria</taxon>
        <taxon>Pseudomonadati</taxon>
        <taxon>Pseudomonadota</taxon>
        <taxon>Alphaproteobacteria</taxon>
        <taxon>Rhodobacterales</taxon>
        <taxon>Paracoccaceae</taxon>
        <taxon>Vannielia</taxon>
    </lineage>
</organism>
<dbReference type="STRING" id="1217970.SAMN05444002_2269"/>
<name>A0A1N6G7P2_9RHOB</name>
<evidence type="ECO:0000256" key="1">
    <source>
        <dbReference type="ARBA" id="ARBA00004167"/>
    </source>
</evidence>
<evidence type="ECO:0000313" key="9">
    <source>
        <dbReference type="EMBL" id="SIO03545.1"/>
    </source>
</evidence>
<dbReference type="InterPro" id="IPR036013">
    <property type="entry name" value="Band_7/SPFH_dom_sf"/>
</dbReference>
<reference evidence="10" key="1">
    <citation type="submission" date="2016-11" db="EMBL/GenBank/DDBJ databases">
        <authorList>
            <person name="Varghese N."/>
            <person name="Submissions S."/>
        </authorList>
    </citation>
    <scope>NUCLEOTIDE SEQUENCE [LARGE SCALE GENOMIC DNA]</scope>
    <source>
        <strain evidence="10">DSM 29440</strain>
    </source>
</reference>
<dbReference type="SMART" id="SM00244">
    <property type="entry name" value="PHB"/>
    <property type="match status" value="1"/>
</dbReference>
<dbReference type="InterPro" id="IPR010200">
    <property type="entry name" value="HflC"/>
</dbReference>
<keyword evidence="9" id="KW-0645">Protease</keyword>
<accession>A0A1N6G7P2</accession>
<dbReference type="EMBL" id="FSRL01000001">
    <property type="protein sequence ID" value="SIO03545.1"/>
    <property type="molecule type" value="Genomic_DNA"/>
</dbReference>
<keyword evidence="4 7" id="KW-1133">Transmembrane helix</keyword>
<evidence type="ECO:0000313" key="10">
    <source>
        <dbReference type="Proteomes" id="UP000184932"/>
    </source>
</evidence>
<evidence type="ECO:0000259" key="8">
    <source>
        <dbReference type="SMART" id="SM00244"/>
    </source>
</evidence>
<dbReference type="SUPFAM" id="SSF117892">
    <property type="entry name" value="Band 7/SPFH domain"/>
    <property type="match status" value="1"/>
</dbReference>
<evidence type="ECO:0000256" key="5">
    <source>
        <dbReference type="ARBA" id="ARBA00023136"/>
    </source>
</evidence>
<feature type="transmembrane region" description="Helical" evidence="7">
    <location>
        <begin position="6"/>
        <end position="25"/>
    </location>
</feature>
<evidence type="ECO:0000256" key="7">
    <source>
        <dbReference type="SAM" id="Phobius"/>
    </source>
</evidence>
<gene>
    <name evidence="9" type="ORF">SAMN05444002_2269</name>
</gene>
<keyword evidence="10" id="KW-1185">Reference proteome</keyword>
<dbReference type="GO" id="GO:0016020">
    <property type="term" value="C:membrane"/>
    <property type="evidence" value="ECO:0007669"/>
    <property type="project" value="UniProtKB-SubCell"/>
</dbReference>